<feature type="transmembrane region" description="Helical" evidence="7">
    <location>
        <begin position="164"/>
        <end position="181"/>
    </location>
</feature>
<feature type="transmembrane region" description="Helical" evidence="7">
    <location>
        <begin position="340"/>
        <end position="361"/>
    </location>
</feature>
<dbReference type="Gene3D" id="1.20.1250.20">
    <property type="entry name" value="MFS general substrate transporter like domains"/>
    <property type="match status" value="1"/>
</dbReference>
<name>A0A4U1I390_9BURK</name>
<feature type="transmembrane region" description="Helical" evidence="7">
    <location>
        <begin position="7"/>
        <end position="31"/>
    </location>
</feature>
<feature type="transmembrane region" description="Helical" evidence="7">
    <location>
        <begin position="252"/>
        <end position="272"/>
    </location>
</feature>
<evidence type="ECO:0000256" key="7">
    <source>
        <dbReference type="SAM" id="Phobius"/>
    </source>
</evidence>
<keyword evidence="4 7" id="KW-0812">Transmembrane</keyword>
<comment type="caution">
    <text evidence="8">The sequence shown here is derived from an EMBL/GenBank/DDBJ whole genome shotgun (WGS) entry which is preliminary data.</text>
</comment>
<proteinExistence type="predicted"/>
<dbReference type="GO" id="GO:0005886">
    <property type="term" value="C:plasma membrane"/>
    <property type="evidence" value="ECO:0007669"/>
    <property type="project" value="UniProtKB-SubCell"/>
</dbReference>
<evidence type="ECO:0000313" key="9">
    <source>
        <dbReference type="Proteomes" id="UP000305539"/>
    </source>
</evidence>
<evidence type="ECO:0000256" key="5">
    <source>
        <dbReference type="ARBA" id="ARBA00022989"/>
    </source>
</evidence>
<sequence length="410" mass="43977">MRISYQAFFGSLFFSRLADQILLFLVPLVVFQTTHQATWSGAAFFVEALPRYLVFPFAGVLSDRTSPVKLLRASQRFRAIACLAGVAGYLLVGGIAWLVALSAVCGVLTSVGFVAREVILPQVFQQHRFEKVLSYSQLADQLGVVLGPVVAAALLGWWNWQWTVAFAAILFLIADGATLLWQRTGNIRLFPAQETAPAQWMLPIRIALSHVARLPGLKRLVMLAAAENLVIGVTLATSAAMVTGVHHEPGRFYAALQVSGAIATVVILLVIARTSIPRKMLGGMAFTAIFAGGLMAGISPSIWGYAAGFLLIVGFDKMFNVFIRSARQAIIPAHDYGKTVGVMVMLNNLTQPLAGLLVGLFSGHGRIGLVVTSISLAMGLLGAATAYAGMQAARRNELTAPSLRAPRDSR</sequence>
<dbReference type="PANTHER" id="PTHR23513">
    <property type="entry name" value="INTEGRAL MEMBRANE EFFLUX PROTEIN-RELATED"/>
    <property type="match status" value="1"/>
</dbReference>
<dbReference type="RefSeq" id="WP_136895974.1">
    <property type="nucleotide sequence ID" value="NZ_SWJE01000008.1"/>
</dbReference>
<evidence type="ECO:0000256" key="6">
    <source>
        <dbReference type="ARBA" id="ARBA00023136"/>
    </source>
</evidence>
<evidence type="ECO:0000256" key="4">
    <source>
        <dbReference type="ARBA" id="ARBA00022692"/>
    </source>
</evidence>
<evidence type="ECO:0000256" key="3">
    <source>
        <dbReference type="ARBA" id="ARBA00022475"/>
    </source>
</evidence>
<gene>
    <name evidence="8" type="ORF">FAZ69_15585</name>
</gene>
<dbReference type="SUPFAM" id="SSF103473">
    <property type="entry name" value="MFS general substrate transporter"/>
    <property type="match status" value="1"/>
</dbReference>
<dbReference type="AlphaFoldDB" id="A0A4U1I390"/>
<dbReference type="PANTHER" id="PTHR23513:SF9">
    <property type="entry name" value="ENTEROBACTIN EXPORTER ENTS"/>
    <property type="match status" value="1"/>
</dbReference>
<comment type="subcellular location">
    <subcellularLocation>
        <location evidence="1">Cell membrane</location>
        <topology evidence="1">Multi-pass membrane protein</topology>
    </subcellularLocation>
</comment>
<dbReference type="GO" id="GO:0022857">
    <property type="term" value="F:transmembrane transporter activity"/>
    <property type="evidence" value="ECO:0007669"/>
    <property type="project" value="InterPro"/>
</dbReference>
<keyword evidence="6 7" id="KW-0472">Membrane</keyword>
<dbReference type="Pfam" id="PF07690">
    <property type="entry name" value="MFS_1"/>
    <property type="match status" value="1"/>
</dbReference>
<dbReference type="OrthoDB" id="3332648at2"/>
<feature type="transmembrane region" description="Helical" evidence="7">
    <location>
        <begin position="367"/>
        <end position="388"/>
    </location>
</feature>
<accession>A0A4U1I390</accession>
<feature type="transmembrane region" description="Helical" evidence="7">
    <location>
        <begin position="279"/>
        <end position="296"/>
    </location>
</feature>
<reference evidence="8 9" key="1">
    <citation type="submission" date="2019-04" db="EMBL/GenBank/DDBJ databases">
        <title>Trinickia sp. 7GSK02, isolated from subtropical forest soil.</title>
        <authorList>
            <person name="Gao Z.-H."/>
            <person name="Qiu L.-H."/>
        </authorList>
    </citation>
    <scope>NUCLEOTIDE SEQUENCE [LARGE SCALE GENOMIC DNA]</scope>
    <source>
        <strain evidence="8 9">7GSK02</strain>
    </source>
</reference>
<keyword evidence="9" id="KW-1185">Reference proteome</keyword>
<dbReference type="InterPro" id="IPR036259">
    <property type="entry name" value="MFS_trans_sf"/>
</dbReference>
<dbReference type="CDD" id="cd06173">
    <property type="entry name" value="MFS_MefA_like"/>
    <property type="match status" value="1"/>
</dbReference>
<dbReference type="InterPro" id="IPR011701">
    <property type="entry name" value="MFS"/>
</dbReference>
<feature type="transmembrane region" description="Helical" evidence="7">
    <location>
        <begin position="302"/>
        <end position="319"/>
    </location>
</feature>
<dbReference type="Proteomes" id="UP000305539">
    <property type="component" value="Unassembled WGS sequence"/>
</dbReference>
<evidence type="ECO:0000256" key="2">
    <source>
        <dbReference type="ARBA" id="ARBA00022448"/>
    </source>
</evidence>
<keyword evidence="2" id="KW-0813">Transport</keyword>
<protein>
    <submittedName>
        <fullName evidence="8">MFS transporter</fullName>
    </submittedName>
</protein>
<keyword evidence="5 7" id="KW-1133">Transmembrane helix</keyword>
<dbReference type="EMBL" id="SWJE01000008">
    <property type="protein sequence ID" value="TKC87711.1"/>
    <property type="molecule type" value="Genomic_DNA"/>
</dbReference>
<organism evidence="8 9">
    <name type="scientific">Trinickia terrae</name>
    <dbReference type="NCBI Taxonomy" id="2571161"/>
    <lineage>
        <taxon>Bacteria</taxon>
        <taxon>Pseudomonadati</taxon>
        <taxon>Pseudomonadota</taxon>
        <taxon>Betaproteobacteria</taxon>
        <taxon>Burkholderiales</taxon>
        <taxon>Burkholderiaceae</taxon>
        <taxon>Trinickia</taxon>
    </lineage>
</organism>
<keyword evidence="3" id="KW-1003">Cell membrane</keyword>
<feature type="transmembrane region" description="Helical" evidence="7">
    <location>
        <begin position="220"/>
        <end position="240"/>
    </location>
</feature>
<evidence type="ECO:0000313" key="8">
    <source>
        <dbReference type="EMBL" id="TKC87711.1"/>
    </source>
</evidence>
<feature type="transmembrane region" description="Helical" evidence="7">
    <location>
        <begin position="37"/>
        <end position="55"/>
    </location>
</feature>
<evidence type="ECO:0000256" key="1">
    <source>
        <dbReference type="ARBA" id="ARBA00004651"/>
    </source>
</evidence>